<dbReference type="PANTHER" id="PTHR33498:SF1">
    <property type="entry name" value="TRANSPOSASE FOR INSERTION SEQUENCE ELEMENT IS1557"/>
    <property type="match status" value="1"/>
</dbReference>
<evidence type="ECO:0000259" key="2">
    <source>
        <dbReference type="Pfam" id="PF01610"/>
    </source>
</evidence>
<comment type="caution">
    <text evidence="3">The sequence shown here is derived from an EMBL/GenBank/DDBJ whole genome shotgun (WGS) entry which is preliminary data.</text>
</comment>
<feature type="domain" description="Transposase IS204/IS1001/IS1096/IS1165 DDE" evidence="2">
    <location>
        <begin position="96"/>
        <end position="237"/>
    </location>
</feature>
<dbReference type="Pfam" id="PF01610">
    <property type="entry name" value="DDE_Tnp_ISL3"/>
    <property type="match status" value="1"/>
</dbReference>
<proteinExistence type="predicted"/>
<dbReference type="AlphaFoldDB" id="A0A5C6M9R8"/>
<evidence type="ECO:0000313" key="4">
    <source>
        <dbReference type="Proteomes" id="UP000321083"/>
    </source>
</evidence>
<keyword evidence="1" id="KW-0175">Coiled coil</keyword>
<keyword evidence="4" id="KW-1185">Reference proteome</keyword>
<dbReference type="InterPro" id="IPR047951">
    <property type="entry name" value="Transpos_ISL3"/>
</dbReference>
<dbReference type="NCBIfam" id="NF033550">
    <property type="entry name" value="transpos_ISL3"/>
    <property type="match status" value="1"/>
</dbReference>
<evidence type="ECO:0000256" key="1">
    <source>
        <dbReference type="SAM" id="Coils"/>
    </source>
</evidence>
<evidence type="ECO:0000313" key="3">
    <source>
        <dbReference type="EMBL" id="TWW10825.1"/>
    </source>
</evidence>
<reference evidence="3 4" key="2">
    <citation type="submission" date="2019-08" db="EMBL/GenBank/DDBJ databases">
        <authorList>
            <person name="Henke P."/>
        </authorList>
    </citation>
    <scope>NUCLEOTIDE SEQUENCE [LARGE SCALE GENOMIC DNA]</scope>
    <source>
        <strain evidence="3">Phe10_nw2017</strain>
    </source>
</reference>
<dbReference type="Proteomes" id="UP000321083">
    <property type="component" value="Unassembled WGS sequence"/>
</dbReference>
<dbReference type="EMBL" id="SRHE01000076">
    <property type="protein sequence ID" value="TWW10825.1"/>
    <property type="molecule type" value="Genomic_DNA"/>
</dbReference>
<dbReference type="InterPro" id="IPR002560">
    <property type="entry name" value="Transposase_DDE"/>
</dbReference>
<dbReference type="PANTHER" id="PTHR33498">
    <property type="entry name" value="TRANSPOSASE FOR INSERTION SEQUENCE ELEMENT IS1557"/>
    <property type="match status" value="1"/>
</dbReference>
<accession>A0A5C6M9R8</accession>
<feature type="coiled-coil region" evidence="1">
    <location>
        <begin position="179"/>
        <end position="206"/>
    </location>
</feature>
<reference evidence="3 4" key="1">
    <citation type="submission" date="2019-08" db="EMBL/GenBank/DDBJ databases">
        <title>100 year-old enigma solved: identification of Planctomyces bekefii, the type genus and species of the phylum Planctomycetes.</title>
        <authorList>
            <person name="Svetlana D.N."/>
            <person name="Overmann J."/>
        </authorList>
    </citation>
    <scope>NUCLEOTIDE SEQUENCE [LARGE SCALE GENOMIC DNA]</scope>
    <source>
        <strain evidence="3">Phe10_nw2017</strain>
    </source>
</reference>
<sequence length="244" mass="27761">MVAPPLALQTTKLMVSVPRLKCRNCGRVLQAATPNVVPGCNYTRAFARLVVSLRPMMTIKDIAMYLGVSESMIRGIDKRYLKRNFGRPKLKRLKVLAIDEIYIGKAKKFLTIVIDWTTGAIVFVGEGKGEKALKSFWKRLQGSGAKIEAVATDMSSAYFAAVQKNLPNAKLVFDRFHIVKLMNEKLDQLRREVQNEADTMQKKTIKGLRWLLLKHSDNLDPERNEAQRLQEALELNRFHDLFGE</sequence>
<gene>
    <name evidence="3" type="ORF">E3A20_05940</name>
</gene>
<organism evidence="3 4">
    <name type="scientific">Planctomyces bekefii</name>
    <dbReference type="NCBI Taxonomy" id="1653850"/>
    <lineage>
        <taxon>Bacteria</taxon>
        <taxon>Pseudomonadati</taxon>
        <taxon>Planctomycetota</taxon>
        <taxon>Planctomycetia</taxon>
        <taxon>Planctomycetales</taxon>
        <taxon>Planctomycetaceae</taxon>
        <taxon>Planctomyces</taxon>
    </lineage>
</organism>
<name>A0A5C6M9R8_9PLAN</name>
<protein>
    <recommendedName>
        <fullName evidence="2">Transposase IS204/IS1001/IS1096/IS1165 DDE domain-containing protein</fullName>
    </recommendedName>
</protein>